<keyword evidence="8" id="KW-0788">Thiol protease</keyword>
<dbReference type="EC" id="3.4.19.12" evidence="4"/>
<evidence type="ECO:0000313" key="13">
    <source>
        <dbReference type="EMBL" id="ETV79411.1"/>
    </source>
</evidence>
<dbReference type="PROSITE" id="PS50053">
    <property type="entry name" value="UBIQUITIN_2"/>
    <property type="match status" value="1"/>
</dbReference>
<feature type="region of interest" description="Disordered" evidence="10">
    <location>
        <begin position="907"/>
        <end position="942"/>
    </location>
</feature>
<dbReference type="InterPro" id="IPR038765">
    <property type="entry name" value="Papain-like_cys_pep_sf"/>
</dbReference>
<feature type="region of interest" description="Disordered" evidence="10">
    <location>
        <begin position="47"/>
        <end position="70"/>
    </location>
</feature>
<keyword evidence="5" id="KW-0645">Protease</keyword>
<name>W4GJA1_APHAT</name>
<dbReference type="InterPro" id="IPR028889">
    <property type="entry name" value="USP"/>
</dbReference>
<dbReference type="Gene3D" id="3.10.20.90">
    <property type="entry name" value="Phosphatidylinositol 3-kinase Catalytic Subunit, Chain A, domain 1"/>
    <property type="match status" value="1"/>
</dbReference>
<dbReference type="InterPro" id="IPR050164">
    <property type="entry name" value="Peptidase_C19"/>
</dbReference>
<evidence type="ECO:0000256" key="7">
    <source>
        <dbReference type="ARBA" id="ARBA00022801"/>
    </source>
</evidence>
<dbReference type="Pfam" id="PF00443">
    <property type="entry name" value="UCH"/>
    <property type="match status" value="1"/>
</dbReference>
<comment type="similarity">
    <text evidence="3">Belongs to the peptidase C19 family.</text>
</comment>
<evidence type="ECO:0000259" key="12">
    <source>
        <dbReference type="PROSITE" id="PS50235"/>
    </source>
</evidence>
<keyword evidence="7" id="KW-0378">Hydrolase</keyword>
<evidence type="ECO:0000256" key="1">
    <source>
        <dbReference type="ARBA" id="ARBA00000707"/>
    </source>
</evidence>
<feature type="domain" description="Ubiquitin-like" evidence="11">
    <location>
        <begin position="935"/>
        <end position="1000"/>
    </location>
</feature>
<dbReference type="PANTHER" id="PTHR24006">
    <property type="entry name" value="UBIQUITIN CARBOXYL-TERMINAL HYDROLASE"/>
    <property type="match status" value="1"/>
</dbReference>
<dbReference type="InterPro" id="IPR029071">
    <property type="entry name" value="Ubiquitin-like_domsf"/>
</dbReference>
<dbReference type="InterPro" id="IPR044743">
    <property type="entry name" value="Ubl_USP48"/>
</dbReference>
<comment type="subcellular location">
    <subcellularLocation>
        <location evidence="2">Nucleus</location>
    </subcellularLocation>
</comment>
<evidence type="ECO:0000259" key="11">
    <source>
        <dbReference type="PROSITE" id="PS50053"/>
    </source>
</evidence>
<dbReference type="InterPro" id="IPR018200">
    <property type="entry name" value="USP_CS"/>
</dbReference>
<evidence type="ECO:0000256" key="3">
    <source>
        <dbReference type="ARBA" id="ARBA00009085"/>
    </source>
</evidence>
<dbReference type="Pfam" id="PF00240">
    <property type="entry name" value="ubiquitin"/>
    <property type="match status" value="1"/>
</dbReference>
<dbReference type="PROSITE" id="PS00972">
    <property type="entry name" value="USP_1"/>
    <property type="match status" value="1"/>
</dbReference>
<dbReference type="PANTHER" id="PTHR24006:SF722">
    <property type="entry name" value="UBIQUITIN CARBOXYL-TERMINAL HYDROLASE 48"/>
    <property type="match status" value="1"/>
</dbReference>
<reference evidence="13" key="1">
    <citation type="submission" date="2013-12" db="EMBL/GenBank/DDBJ databases">
        <title>The Genome Sequence of Aphanomyces astaci APO3.</title>
        <authorList>
            <consortium name="The Broad Institute Genomics Platform"/>
            <person name="Russ C."/>
            <person name="Tyler B."/>
            <person name="van West P."/>
            <person name="Dieguez-Uribeondo J."/>
            <person name="Young S.K."/>
            <person name="Zeng Q."/>
            <person name="Gargeya S."/>
            <person name="Fitzgerald M."/>
            <person name="Abouelleil A."/>
            <person name="Alvarado L."/>
            <person name="Chapman S.B."/>
            <person name="Gainer-Dewar J."/>
            <person name="Goldberg J."/>
            <person name="Griggs A."/>
            <person name="Gujja S."/>
            <person name="Hansen M."/>
            <person name="Howarth C."/>
            <person name="Imamovic A."/>
            <person name="Ireland A."/>
            <person name="Larimer J."/>
            <person name="McCowan C."/>
            <person name="Murphy C."/>
            <person name="Pearson M."/>
            <person name="Poon T.W."/>
            <person name="Priest M."/>
            <person name="Roberts A."/>
            <person name="Saif S."/>
            <person name="Shea T."/>
            <person name="Sykes S."/>
            <person name="Wortman J."/>
            <person name="Nusbaum C."/>
            <person name="Birren B."/>
        </authorList>
    </citation>
    <scope>NUCLEOTIDE SEQUENCE [LARGE SCALE GENOMIC DNA]</scope>
    <source>
        <strain evidence="13">APO3</strain>
    </source>
</reference>
<dbReference type="GO" id="GO:0006508">
    <property type="term" value="P:proteolysis"/>
    <property type="evidence" value="ECO:0007669"/>
    <property type="project" value="UniProtKB-KW"/>
</dbReference>
<evidence type="ECO:0000256" key="8">
    <source>
        <dbReference type="ARBA" id="ARBA00022807"/>
    </source>
</evidence>
<dbReference type="GO" id="GO:0016579">
    <property type="term" value="P:protein deubiquitination"/>
    <property type="evidence" value="ECO:0007669"/>
    <property type="project" value="InterPro"/>
</dbReference>
<feature type="region of interest" description="Disordered" evidence="10">
    <location>
        <begin position="1"/>
        <end position="28"/>
    </location>
</feature>
<feature type="domain" description="USP" evidence="12">
    <location>
        <begin position="129"/>
        <end position="430"/>
    </location>
</feature>
<evidence type="ECO:0000256" key="5">
    <source>
        <dbReference type="ARBA" id="ARBA00022670"/>
    </source>
</evidence>
<feature type="compositionally biased region" description="Basic residues" evidence="10">
    <location>
        <begin position="927"/>
        <end position="938"/>
    </location>
</feature>
<dbReference type="PROSITE" id="PS00973">
    <property type="entry name" value="USP_2"/>
    <property type="match status" value="1"/>
</dbReference>
<dbReference type="SUPFAM" id="SSF54236">
    <property type="entry name" value="Ubiquitin-like"/>
    <property type="match status" value="1"/>
</dbReference>
<dbReference type="InterPro" id="IPR000626">
    <property type="entry name" value="Ubiquitin-like_dom"/>
</dbReference>
<accession>W4GJA1</accession>
<organism evidence="13">
    <name type="scientific">Aphanomyces astaci</name>
    <name type="common">Crayfish plague agent</name>
    <dbReference type="NCBI Taxonomy" id="112090"/>
    <lineage>
        <taxon>Eukaryota</taxon>
        <taxon>Sar</taxon>
        <taxon>Stramenopiles</taxon>
        <taxon>Oomycota</taxon>
        <taxon>Saprolegniomycetes</taxon>
        <taxon>Saprolegniales</taxon>
        <taxon>Verrucalvaceae</taxon>
        <taxon>Aphanomyces</taxon>
    </lineage>
</organism>
<dbReference type="PROSITE" id="PS50235">
    <property type="entry name" value="USP_3"/>
    <property type="match status" value="1"/>
</dbReference>
<keyword evidence="6" id="KW-0833">Ubl conjugation pathway</keyword>
<dbReference type="GO" id="GO:0005829">
    <property type="term" value="C:cytosol"/>
    <property type="evidence" value="ECO:0007669"/>
    <property type="project" value="TreeGrafter"/>
</dbReference>
<comment type="catalytic activity">
    <reaction evidence="1">
        <text>Thiol-dependent hydrolysis of ester, thioester, amide, peptide and isopeptide bonds formed by the C-terminal Gly of ubiquitin (a 76-residue protein attached to proteins as an intracellular targeting signal).</text>
        <dbReference type="EC" id="3.4.19.12"/>
    </reaction>
</comment>
<dbReference type="GeneID" id="20809424"/>
<dbReference type="AlphaFoldDB" id="W4GJA1"/>
<feature type="compositionally biased region" description="Acidic residues" evidence="10">
    <location>
        <begin position="17"/>
        <end position="26"/>
    </location>
</feature>
<dbReference type="GO" id="GO:0004843">
    <property type="term" value="F:cysteine-type deubiquitinase activity"/>
    <property type="evidence" value="ECO:0007669"/>
    <property type="project" value="UniProtKB-EC"/>
</dbReference>
<dbReference type="GO" id="GO:0005634">
    <property type="term" value="C:nucleus"/>
    <property type="evidence" value="ECO:0007669"/>
    <property type="project" value="UniProtKB-SubCell"/>
</dbReference>
<dbReference type="STRING" id="112090.W4GJA1"/>
<evidence type="ECO:0000256" key="4">
    <source>
        <dbReference type="ARBA" id="ARBA00012759"/>
    </source>
</evidence>
<evidence type="ECO:0000256" key="2">
    <source>
        <dbReference type="ARBA" id="ARBA00004123"/>
    </source>
</evidence>
<gene>
    <name evidence="13" type="ORF">H257_07428</name>
</gene>
<dbReference type="Gene3D" id="3.90.70.10">
    <property type="entry name" value="Cysteine proteinases"/>
    <property type="match status" value="1"/>
</dbReference>
<dbReference type="SUPFAM" id="SSF54001">
    <property type="entry name" value="Cysteine proteinases"/>
    <property type="match status" value="1"/>
</dbReference>
<dbReference type="InterPro" id="IPR001394">
    <property type="entry name" value="Peptidase_C19_UCH"/>
</dbReference>
<evidence type="ECO:0000256" key="6">
    <source>
        <dbReference type="ARBA" id="ARBA00022786"/>
    </source>
</evidence>
<evidence type="ECO:0000256" key="9">
    <source>
        <dbReference type="ARBA" id="ARBA00023242"/>
    </source>
</evidence>
<proteinExistence type="inferred from homology"/>
<dbReference type="GO" id="GO:0004197">
    <property type="term" value="F:cysteine-type endopeptidase activity"/>
    <property type="evidence" value="ECO:0007669"/>
    <property type="project" value="InterPro"/>
</dbReference>
<dbReference type="OrthoDB" id="289038at2759"/>
<feature type="compositionally biased region" description="Basic residues" evidence="10">
    <location>
        <begin position="1"/>
        <end position="10"/>
    </location>
</feature>
<dbReference type="VEuPathDB" id="FungiDB:H257_07428"/>
<sequence length="1069" mass="119421">MSVLKRKRGVGAKDTPIDVDEEEEVDTPSVADPYGCLLHACTLEDHHPVNAPKKSSGTPTKKPRAARQKPNCHDNPNCLFGFGEYADGNWKSTPSALVDIGPDPSDMLRTHLDDDTSIHNNGNAASRPCGLRNLGATCYVNSMVQCLFMNLSFRRAVHEWEPKETQRVSPVLLAQMQALQRLFAHMQLGIQSYADPQEFASTLELNNVVQQDAHEFTKLLLTHLQYIFVYSKHRAHWNHIDSHFRGSMHYVTTCGRCNARSSRSSSFFELSLNIKGHSSIHSSFQSYLAPEVLDGDNQYYCETCQAKQNATRHIEIEESTLPPTLMLHLMRFVYDVKTCTKKKVQDAVEIPAEICMRDLLPSSKVSYRLVGMLNHRGTTASAGHYTAHIFEPSTAAWYLFDDTQVDPIRRPPASFLAASKEAYMLIYSRVPRAQDKPKPDAAMPSPVRVAEVQAANAALQQNVTAYAARVVDLTEAIAVRKAKYEYHMETPLGNAAKFYWIDASVLKAWVLGDDIGHSVAATTSETTEYVCPHNKLRPDKSRQLKRVSEQLYRELCSVVHAGPSVVLSSENYWCDECVETSASASIVSQCTHDRLKRNLALLAKDSDDQFVISRKWISCWKVCVHHALGLKQPPSKVLEAQDWLASTAINEDLQCDHGNLQPKLKKQVRSISAALWAELAAEYSVSAVFPTQSTVECPDCVADASTQQVAHTHAKNERNQLLSDYPALFRLYKRPLDRVDWVAANEPVVLMSSAWLHEWKQYIDDVAEDAPSDISSLARCDHGKYAVPSWILEQMVDPIRRLKWPDQLQHGDDEVKKMDMAMVSADEWADLCLVYKAASSAPLSFVMTESQGGGQWGVLDDKHGFVNQPDIRCQLCELKLETAKVALSVDFQNQPVTVVVLREEEAIPSTSKQGGDDEDELESRAAAQRRRRSSRSTRRTNPTYRVTCSADDTVSLLKHRILEQCETAPSHQLLYFGGTLLDNATSLKHAGIQAHDVVYLKALTDETPSEVLDLVTHDGEDDSQVGFRHSAMSRRGDTATSSWVCDACTFVNESPLHRLAVCEICHSGV</sequence>
<keyword evidence="9" id="KW-0539">Nucleus</keyword>
<dbReference type="EMBL" id="KI913128">
    <property type="protein sequence ID" value="ETV79411.1"/>
    <property type="molecule type" value="Genomic_DNA"/>
</dbReference>
<dbReference type="RefSeq" id="XP_009831252.1">
    <property type="nucleotide sequence ID" value="XM_009832950.1"/>
</dbReference>
<evidence type="ECO:0000256" key="10">
    <source>
        <dbReference type="SAM" id="MobiDB-lite"/>
    </source>
</evidence>
<dbReference type="CDD" id="cd01795">
    <property type="entry name" value="Ubl_USP48"/>
    <property type="match status" value="1"/>
</dbReference>
<protein>
    <recommendedName>
        <fullName evidence="4">ubiquitinyl hydrolase 1</fullName>
        <ecNumber evidence="4">3.4.19.12</ecNumber>
    </recommendedName>
</protein>